<comment type="caution">
    <text evidence="13">The sequence shown here is derived from an EMBL/GenBank/DDBJ whole genome shotgun (WGS) entry which is preliminary data.</text>
</comment>
<sequence length="177" mass="19304">MFFLCFSANSLIDSFYLIYLSTGTRVYSPPEWIKSSRYDGLAATVWSLGVLLYDMVCGDIPFDDDNAIISGVLRFKRNVTSECQDLIFKCLSYDAKDRPTLEEILGHPWMGAKLDSSSTSIGVDIPSMDNSSSQMSANVGRRSIQMMHFSSASVSGPESSTSSSSSSSPETPPGSLF</sequence>
<dbReference type="InterPro" id="IPR051138">
    <property type="entry name" value="PIM_Ser/Thr_kinase"/>
</dbReference>
<dbReference type="InterPro" id="IPR011009">
    <property type="entry name" value="Kinase-like_dom_sf"/>
</dbReference>
<dbReference type="PANTHER" id="PTHR22984">
    <property type="entry name" value="SERINE/THREONINE-PROTEIN KINASE PIM"/>
    <property type="match status" value="1"/>
</dbReference>
<evidence type="ECO:0000313" key="13">
    <source>
        <dbReference type="EMBL" id="OTF74430.1"/>
    </source>
</evidence>
<dbReference type="Gene3D" id="1.10.510.10">
    <property type="entry name" value="Transferase(Phosphotransferase) domain 1"/>
    <property type="match status" value="1"/>
</dbReference>
<evidence type="ECO:0000256" key="6">
    <source>
        <dbReference type="ARBA" id="ARBA00022777"/>
    </source>
</evidence>
<evidence type="ECO:0000256" key="7">
    <source>
        <dbReference type="ARBA" id="ARBA00022840"/>
    </source>
</evidence>
<dbReference type="AlphaFoldDB" id="A0A1Y3B0V4"/>
<accession>A0A1Y3B0V4</accession>
<dbReference type="OrthoDB" id="193931at2759"/>
<dbReference type="EC" id="2.7.11.1" evidence="2"/>
<dbReference type="PANTHER" id="PTHR22984:SF29">
    <property type="entry name" value="SERINE_THREONINE-PROTEIN KINASE PIM-1"/>
    <property type="match status" value="1"/>
</dbReference>
<keyword evidence="5" id="KW-0547">Nucleotide-binding</keyword>
<dbReference type="InterPro" id="IPR000719">
    <property type="entry name" value="Prot_kinase_dom"/>
</dbReference>
<keyword evidence="8" id="KW-0460">Magnesium</keyword>
<evidence type="ECO:0000256" key="8">
    <source>
        <dbReference type="ARBA" id="ARBA00022842"/>
    </source>
</evidence>
<gene>
    <name evidence="13" type="ORF">BLA29_007380</name>
</gene>
<comment type="catalytic activity">
    <reaction evidence="10">
        <text>L-seryl-[protein] + ATP = O-phospho-L-seryl-[protein] + ADP + H(+)</text>
        <dbReference type="Rhea" id="RHEA:17989"/>
        <dbReference type="Rhea" id="RHEA-COMP:9863"/>
        <dbReference type="Rhea" id="RHEA-COMP:11604"/>
        <dbReference type="ChEBI" id="CHEBI:15378"/>
        <dbReference type="ChEBI" id="CHEBI:29999"/>
        <dbReference type="ChEBI" id="CHEBI:30616"/>
        <dbReference type="ChEBI" id="CHEBI:83421"/>
        <dbReference type="ChEBI" id="CHEBI:456216"/>
        <dbReference type="EC" id="2.7.11.1"/>
    </reaction>
</comment>
<organism evidence="13 14">
    <name type="scientific">Euroglyphus maynei</name>
    <name type="common">Mayne's house dust mite</name>
    <dbReference type="NCBI Taxonomy" id="6958"/>
    <lineage>
        <taxon>Eukaryota</taxon>
        <taxon>Metazoa</taxon>
        <taxon>Ecdysozoa</taxon>
        <taxon>Arthropoda</taxon>
        <taxon>Chelicerata</taxon>
        <taxon>Arachnida</taxon>
        <taxon>Acari</taxon>
        <taxon>Acariformes</taxon>
        <taxon>Sarcoptiformes</taxon>
        <taxon>Astigmata</taxon>
        <taxon>Psoroptidia</taxon>
        <taxon>Analgoidea</taxon>
        <taxon>Pyroglyphidae</taxon>
        <taxon>Pyroglyphinae</taxon>
        <taxon>Euroglyphus</taxon>
    </lineage>
</organism>
<keyword evidence="4" id="KW-0808">Transferase</keyword>
<dbReference type="GO" id="GO:0005524">
    <property type="term" value="F:ATP binding"/>
    <property type="evidence" value="ECO:0007669"/>
    <property type="project" value="UniProtKB-KW"/>
</dbReference>
<dbReference type="GO" id="GO:0004674">
    <property type="term" value="F:protein serine/threonine kinase activity"/>
    <property type="evidence" value="ECO:0007669"/>
    <property type="project" value="UniProtKB-KW"/>
</dbReference>
<proteinExistence type="predicted"/>
<dbReference type="PROSITE" id="PS50011">
    <property type="entry name" value="PROTEIN_KINASE_DOM"/>
    <property type="match status" value="1"/>
</dbReference>
<evidence type="ECO:0000256" key="5">
    <source>
        <dbReference type="ARBA" id="ARBA00022741"/>
    </source>
</evidence>
<evidence type="ECO:0000259" key="12">
    <source>
        <dbReference type="PROSITE" id="PS50011"/>
    </source>
</evidence>
<protein>
    <recommendedName>
        <fullName evidence="2">non-specific serine/threonine protein kinase</fullName>
        <ecNumber evidence="2">2.7.11.1</ecNumber>
    </recommendedName>
</protein>
<dbReference type="EMBL" id="MUJZ01047102">
    <property type="protein sequence ID" value="OTF74430.1"/>
    <property type="molecule type" value="Genomic_DNA"/>
</dbReference>
<reference evidence="13 14" key="1">
    <citation type="submission" date="2017-03" db="EMBL/GenBank/DDBJ databases">
        <title>Genome Survey of Euroglyphus maynei.</title>
        <authorList>
            <person name="Arlian L.G."/>
            <person name="Morgan M.S."/>
            <person name="Rider S.D."/>
        </authorList>
    </citation>
    <scope>NUCLEOTIDE SEQUENCE [LARGE SCALE GENOMIC DNA]</scope>
    <source>
        <strain evidence="13">Arlian Lab</strain>
        <tissue evidence="13">Whole body</tissue>
    </source>
</reference>
<name>A0A1Y3B0V4_EURMA</name>
<keyword evidence="7" id="KW-0067">ATP-binding</keyword>
<dbReference type="Proteomes" id="UP000194236">
    <property type="component" value="Unassembled WGS sequence"/>
</dbReference>
<keyword evidence="14" id="KW-1185">Reference proteome</keyword>
<evidence type="ECO:0000256" key="9">
    <source>
        <dbReference type="ARBA" id="ARBA00047899"/>
    </source>
</evidence>
<evidence type="ECO:0000256" key="4">
    <source>
        <dbReference type="ARBA" id="ARBA00022679"/>
    </source>
</evidence>
<evidence type="ECO:0000313" key="14">
    <source>
        <dbReference type="Proteomes" id="UP000194236"/>
    </source>
</evidence>
<keyword evidence="3 13" id="KW-0723">Serine/threonine-protein kinase</keyword>
<comment type="catalytic activity">
    <reaction evidence="9">
        <text>L-threonyl-[protein] + ATP = O-phospho-L-threonyl-[protein] + ADP + H(+)</text>
        <dbReference type="Rhea" id="RHEA:46608"/>
        <dbReference type="Rhea" id="RHEA-COMP:11060"/>
        <dbReference type="Rhea" id="RHEA-COMP:11605"/>
        <dbReference type="ChEBI" id="CHEBI:15378"/>
        <dbReference type="ChEBI" id="CHEBI:30013"/>
        <dbReference type="ChEBI" id="CHEBI:30616"/>
        <dbReference type="ChEBI" id="CHEBI:61977"/>
        <dbReference type="ChEBI" id="CHEBI:456216"/>
        <dbReference type="EC" id="2.7.11.1"/>
    </reaction>
</comment>
<dbReference type="GO" id="GO:0005737">
    <property type="term" value="C:cytoplasm"/>
    <property type="evidence" value="ECO:0007669"/>
    <property type="project" value="TreeGrafter"/>
</dbReference>
<evidence type="ECO:0000256" key="2">
    <source>
        <dbReference type="ARBA" id="ARBA00012513"/>
    </source>
</evidence>
<evidence type="ECO:0000256" key="11">
    <source>
        <dbReference type="SAM" id="MobiDB-lite"/>
    </source>
</evidence>
<feature type="domain" description="Protein kinase" evidence="12">
    <location>
        <begin position="1"/>
        <end position="110"/>
    </location>
</feature>
<feature type="region of interest" description="Disordered" evidence="11">
    <location>
        <begin position="150"/>
        <end position="177"/>
    </location>
</feature>
<comment type="cofactor">
    <cofactor evidence="1">
        <name>Mg(2+)</name>
        <dbReference type="ChEBI" id="CHEBI:18420"/>
    </cofactor>
</comment>
<evidence type="ECO:0000256" key="10">
    <source>
        <dbReference type="ARBA" id="ARBA00048679"/>
    </source>
</evidence>
<dbReference type="SMART" id="SM00220">
    <property type="entry name" value="S_TKc"/>
    <property type="match status" value="1"/>
</dbReference>
<dbReference type="Pfam" id="PF00069">
    <property type="entry name" value="Pkinase"/>
    <property type="match status" value="1"/>
</dbReference>
<dbReference type="SUPFAM" id="SSF56112">
    <property type="entry name" value="Protein kinase-like (PK-like)"/>
    <property type="match status" value="1"/>
</dbReference>
<evidence type="ECO:0000256" key="1">
    <source>
        <dbReference type="ARBA" id="ARBA00001946"/>
    </source>
</evidence>
<keyword evidence="6 13" id="KW-0418">Kinase</keyword>
<evidence type="ECO:0000256" key="3">
    <source>
        <dbReference type="ARBA" id="ARBA00022527"/>
    </source>
</evidence>